<protein>
    <submittedName>
        <fullName evidence="1">FxLD family lantipeptide</fullName>
    </submittedName>
</protein>
<evidence type="ECO:0000313" key="2">
    <source>
        <dbReference type="Proteomes" id="UP000295680"/>
    </source>
</evidence>
<evidence type="ECO:0000313" key="1">
    <source>
        <dbReference type="EMBL" id="TCO46437.1"/>
    </source>
</evidence>
<name>A0A4R2INT1_9PSEU</name>
<proteinExistence type="predicted"/>
<dbReference type="NCBIfam" id="TIGR04363">
    <property type="entry name" value="LD_lanti_pre"/>
    <property type="match status" value="1"/>
</dbReference>
<dbReference type="EMBL" id="SLWS01000019">
    <property type="protein sequence ID" value="TCO46437.1"/>
    <property type="molecule type" value="Genomic_DNA"/>
</dbReference>
<comment type="caution">
    <text evidence="1">The sequence shown here is derived from an EMBL/GenBank/DDBJ whole genome shotgun (WGS) entry which is preliminary data.</text>
</comment>
<keyword evidence="2" id="KW-1185">Reference proteome</keyword>
<organism evidence="1 2">
    <name type="scientific">Actinocrispum wychmicini</name>
    <dbReference type="NCBI Taxonomy" id="1213861"/>
    <lineage>
        <taxon>Bacteria</taxon>
        <taxon>Bacillati</taxon>
        <taxon>Actinomycetota</taxon>
        <taxon>Actinomycetes</taxon>
        <taxon>Pseudonocardiales</taxon>
        <taxon>Pseudonocardiaceae</taxon>
        <taxon>Actinocrispum</taxon>
    </lineage>
</organism>
<sequence>MTIQLDTSTPAAAPDTEFDLDISIVASGPVVPDLMRNTDDNCGQTCQSACSNSTC</sequence>
<dbReference type="OrthoDB" id="3215713at2"/>
<reference evidence="1 2" key="1">
    <citation type="submission" date="2019-03" db="EMBL/GenBank/DDBJ databases">
        <title>Genomic Encyclopedia of Type Strains, Phase IV (KMG-IV): sequencing the most valuable type-strain genomes for metagenomic binning, comparative biology and taxonomic classification.</title>
        <authorList>
            <person name="Goeker M."/>
        </authorList>
    </citation>
    <scope>NUCLEOTIDE SEQUENCE [LARGE SCALE GENOMIC DNA]</scope>
    <source>
        <strain evidence="1 2">DSM 45934</strain>
    </source>
</reference>
<gene>
    <name evidence="1" type="ORF">EV192_11913</name>
</gene>
<dbReference type="AlphaFoldDB" id="A0A4R2INT1"/>
<accession>A0A4R2INT1</accession>
<dbReference type="InterPro" id="IPR027575">
    <property type="entry name" value="LD_lanti_pre"/>
</dbReference>
<dbReference type="RefSeq" id="WP_132125899.1">
    <property type="nucleotide sequence ID" value="NZ_SLWS01000019.1"/>
</dbReference>
<dbReference type="Proteomes" id="UP000295680">
    <property type="component" value="Unassembled WGS sequence"/>
</dbReference>